<sequence>MEDDVIFLLKDISEKVVEKSNIERERAIQSGTHYSEMLPIEYSPSEKYLEIFHSSLKQFSTKLAIAVALTAEKILKIKGENTVIVSLARAGTPAGVLIKRYVKYKYSLNLNHYSISIIRGKGIDENAVKYILKKHPNSCIQFVDGWTGKGAITKELTEAVCEFKTKYGEYANLHSDLAVLADPGHTVKIYGTREDFLIPNACLNSTISGLLSRTVHRMDIINKNDFHGVKYYKELEKEDLSNYYIDIIEKEFSNFDIERNVIEKFDFDKEVVDWEGMKDIKNIERDFDIESIHFIKPGIGETTRVLLRRIPWKILVAKNAKNIDHVLQLAKEKGIPVEEYPLNAYYCCGIVKSLKGE</sequence>
<keyword evidence="4" id="KW-1185">Reference proteome</keyword>
<protein>
    <submittedName>
        <fullName evidence="3">Cysteine protease StiP family protein</fullName>
    </submittedName>
</protein>
<dbReference type="Pfam" id="PF11202">
    <property type="entry name" value="StiP"/>
    <property type="match status" value="1"/>
</dbReference>
<dbReference type="InterPro" id="IPR048336">
    <property type="entry name" value="StiP-like"/>
</dbReference>
<evidence type="ECO:0000313" key="4">
    <source>
        <dbReference type="Proteomes" id="UP001321786"/>
    </source>
</evidence>
<accession>A0AAU9EQY2</accession>
<evidence type="ECO:0000259" key="1">
    <source>
        <dbReference type="Pfam" id="PF11202"/>
    </source>
</evidence>
<keyword evidence="3" id="KW-0378">Hydrolase</keyword>
<reference evidence="3 4" key="1">
    <citation type="submission" date="2023-08" db="EMBL/GenBank/DDBJ databases">
        <title>Helicovermis profunda gen. nov., sp. nov., a novel mesophilic, fermentative bacterium within the Bacillota from a deep-sea hydrothermal vent chimney.</title>
        <authorList>
            <person name="Miyazaki U."/>
            <person name="Mizutani D."/>
            <person name="Hashimoto Y."/>
            <person name="Tame A."/>
            <person name="Sawayama S."/>
            <person name="Miyazaki J."/>
            <person name="Takai K."/>
            <person name="Nakagawa S."/>
        </authorList>
    </citation>
    <scope>NUCLEOTIDE SEQUENCE [LARGE SCALE GENOMIC DNA]</scope>
    <source>
        <strain evidence="3 4">S502</strain>
    </source>
</reference>
<keyword evidence="3" id="KW-0645">Protease</keyword>
<dbReference type="PIRSF" id="PIRSF020979">
    <property type="entry name" value="UCP020979"/>
    <property type="match status" value="1"/>
</dbReference>
<evidence type="ECO:0000313" key="3">
    <source>
        <dbReference type="EMBL" id="BEP28900.1"/>
    </source>
</evidence>
<gene>
    <name evidence="3" type="ORF">HLPR_12310</name>
</gene>
<dbReference type="Pfam" id="PF15608">
    <property type="entry name" value="PELOTA_1"/>
    <property type="match status" value="1"/>
</dbReference>
<dbReference type="InterPro" id="IPR028157">
    <property type="entry name" value="PELOTA_dom"/>
</dbReference>
<feature type="domain" description="PELOTA RNA-binding" evidence="2">
    <location>
        <begin position="274"/>
        <end position="353"/>
    </location>
</feature>
<dbReference type="InterPro" id="IPR011215">
    <property type="entry name" value="StiP_N"/>
</dbReference>
<organism evidence="3 4">
    <name type="scientific">Helicovermis profundi</name>
    <dbReference type="NCBI Taxonomy" id="3065157"/>
    <lineage>
        <taxon>Bacteria</taxon>
        <taxon>Bacillati</taxon>
        <taxon>Bacillota</taxon>
        <taxon>Clostridia</taxon>
        <taxon>Helicovermis</taxon>
    </lineage>
</organism>
<feature type="domain" description="Cysteine protease StiP N-terminal" evidence="1">
    <location>
        <begin position="2"/>
        <end position="248"/>
    </location>
</feature>
<evidence type="ECO:0000259" key="2">
    <source>
        <dbReference type="Pfam" id="PF15608"/>
    </source>
</evidence>
<dbReference type="KEGG" id="hprf:HLPR_12310"/>
<dbReference type="GO" id="GO:0006508">
    <property type="term" value="P:proteolysis"/>
    <property type="evidence" value="ECO:0007669"/>
    <property type="project" value="UniProtKB-KW"/>
</dbReference>
<proteinExistence type="predicted"/>
<dbReference type="EMBL" id="AP028654">
    <property type="protein sequence ID" value="BEP28900.1"/>
    <property type="molecule type" value="Genomic_DNA"/>
</dbReference>
<dbReference type="Proteomes" id="UP001321786">
    <property type="component" value="Chromosome"/>
</dbReference>
<dbReference type="AlphaFoldDB" id="A0AAU9EQY2"/>
<dbReference type="GO" id="GO:0008233">
    <property type="term" value="F:peptidase activity"/>
    <property type="evidence" value="ECO:0007669"/>
    <property type="project" value="UniProtKB-KW"/>
</dbReference>
<name>A0AAU9EQY2_9FIRM</name>